<evidence type="ECO:0000256" key="1">
    <source>
        <dbReference type="ARBA" id="ARBA00001946"/>
    </source>
</evidence>
<name>A0A444LNH6_9HYPH</name>
<reference evidence="4 5" key="1">
    <citation type="submission" date="2019-01" db="EMBL/GenBank/DDBJ databases">
        <title>The draft genome of Rhizobium sp. 24NR.</title>
        <authorList>
            <person name="Liu L."/>
            <person name="Liang L."/>
            <person name="Shi S."/>
            <person name="Xu L."/>
            <person name="Wang X."/>
            <person name="Li L."/>
            <person name="Zhang X."/>
        </authorList>
    </citation>
    <scope>NUCLEOTIDE SEQUENCE [LARGE SCALE GENOMIC DNA]</scope>
    <source>
        <strain evidence="4 5">24NR</strain>
    </source>
</reference>
<dbReference type="Gene3D" id="3.90.79.10">
    <property type="entry name" value="Nucleoside Triphosphate Pyrophosphohydrolase"/>
    <property type="match status" value="1"/>
</dbReference>
<dbReference type="InterPro" id="IPR000086">
    <property type="entry name" value="NUDIX_hydrolase_dom"/>
</dbReference>
<dbReference type="OrthoDB" id="7914739at2"/>
<dbReference type="EMBL" id="SBIP01000001">
    <property type="protein sequence ID" value="RWX81899.1"/>
    <property type="molecule type" value="Genomic_DNA"/>
</dbReference>
<dbReference type="GO" id="GO:0016787">
    <property type="term" value="F:hydrolase activity"/>
    <property type="evidence" value="ECO:0007669"/>
    <property type="project" value="UniProtKB-KW"/>
</dbReference>
<evidence type="ECO:0000256" key="2">
    <source>
        <dbReference type="ARBA" id="ARBA00022801"/>
    </source>
</evidence>
<keyword evidence="2" id="KW-0378">Hydrolase</keyword>
<dbReference type="InterPro" id="IPR015797">
    <property type="entry name" value="NUDIX_hydrolase-like_dom_sf"/>
</dbReference>
<comment type="caution">
    <text evidence="4">The sequence shown here is derived from an EMBL/GenBank/DDBJ whole genome shotgun (WGS) entry which is preliminary data.</text>
</comment>
<dbReference type="Pfam" id="PF00293">
    <property type="entry name" value="NUDIX"/>
    <property type="match status" value="1"/>
</dbReference>
<evidence type="ECO:0000313" key="5">
    <source>
        <dbReference type="Proteomes" id="UP000287687"/>
    </source>
</evidence>
<accession>A0A444LNH6</accession>
<protein>
    <submittedName>
        <fullName evidence="4">NUDIX domain-containing protein</fullName>
    </submittedName>
</protein>
<feature type="domain" description="Nudix hydrolase" evidence="3">
    <location>
        <begin position="14"/>
        <end position="70"/>
    </location>
</feature>
<dbReference type="AlphaFoldDB" id="A0A444LNH6"/>
<proteinExistence type="predicted"/>
<dbReference type="Proteomes" id="UP000287687">
    <property type="component" value="Unassembled WGS sequence"/>
</dbReference>
<evidence type="ECO:0000259" key="3">
    <source>
        <dbReference type="Pfam" id="PF00293"/>
    </source>
</evidence>
<gene>
    <name evidence="4" type="ORF">EPK99_05065</name>
</gene>
<keyword evidence="5" id="KW-1185">Reference proteome</keyword>
<comment type="cofactor">
    <cofactor evidence="1">
        <name>Mg(2+)</name>
        <dbReference type="ChEBI" id="CHEBI:18420"/>
    </cofactor>
</comment>
<dbReference type="SUPFAM" id="SSF55811">
    <property type="entry name" value="Nudix"/>
    <property type="match status" value="1"/>
</dbReference>
<dbReference type="PROSITE" id="PS00893">
    <property type="entry name" value="NUDIX_BOX"/>
    <property type="match status" value="1"/>
</dbReference>
<evidence type="ECO:0000313" key="4">
    <source>
        <dbReference type="EMBL" id="RWX81899.1"/>
    </source>
</evidence>
<organism evidence="4 5">
    <name type="scientific">Neorhizobium lilium</name>
    <dbReference type="NCBI Taxonomy" id="2503024"/>
    <lineage>
        <taxon>Bacteria</taxon>
        <taxon>Pseudomonadati</taxon>
        <taxon>Pseudomonadota</taxon>
        <taxon>Alphaproteobacteria</taxon>
        <taxon>Hyphomicrobiales</taxon>
        <taxon>Rhizobiaceae</taxon>
        <taxon>Rhizobium/Agrobacterium group</taxon>
        <taxon>Neorhizobium</taxon>
    </lineage>
</organism>
<sequence>MAGGRNKNDRESLIYATNSHRLLVFDEPDFSEVPLQVPGGSVEEGEPVIDAASREFGEETGLFDRTGFQLLKPVAIFTIQSSQIGLSVIPLRCEGNHHGQVTSDCVA</sequence>
<dbReference type="InterPro" id="IPR020084">
    <property type="entry name" value="NUDIX_hydrolase_CS"/>
</dbReference>